<evidence type="ECO:0000256" key="3">
    <source>
        <dbReference type="ARBA" id="ARBA00022475"/>
    </source>
</evidence>
<evidence type="ECO:0000256" key="4">
    <source>
        <dbReference type="ARBA" id="ARBA00022692"/>
    </source>
</evidence>
<comment type="caution">
    <text evidence="8">The sequence shown here is derived from an EMBL/GenBank/DDBJ whole genome shotgun (WGS) entry which is preliminary data.</text>
</comment>
<dbReference type="Pfam" id="PF07681">
    <property type="entry name" value="DoxX"/>
    <property type="match status" value="1"/>
</dbReference>
<comment type="subcellular location">
    <subcellularLocation>
        <location evidence="1">Cell membrane</location>
        <topology evidence="1">Multi-pass membrane protein</topology>
    </subcellularLocation>
</comment>
<feature type="transmembrane region" description="Helical" evidence="7">
    <location>
        <begin position="117"/>
        <end position="136"/>
    </location>
</feature>
<evidence type="ECO:0000313" key="8">
    <source>
        <dbReference type="EMBL" id="OHA72734.1"/>
    </source>
</evidence>
<evidence type="ECO:0000313" key="9">
    <source>
        <dbReference type="Proteomes" id="UP000176917"/>
    </source>
</evidence>
<evidence type="ECO:0000256" key="7">
    <source>
        <dbReference type="SAM" id="Phobius"/>
    </source>
</evidence>
<reference evidence="8 9" key="1">
    <citation type="journal article" date="2016" name="Nat. Commun.">
        <title>Thousands of microbial genomes shed light on interconnected biogeochemical processes in an aquifer system.</title>
        <authorList>
            <person name="Anantharaman K."/>
            <person name="Brown C.T."/>
            <person name="Hug L.A."/>
            <person name="Sharon I."/>
            <person name="Castelle C.J."/>
            <person name="Probst A.J."/>
            <person name="Thomas B.C."/>
            <person name="Singh A."/>
            <person name="Wilkins M.J."/>
            <person name="Karaoz U."/>
            <person name="Brodie E.L."/>
            <person name="Williams K.H."/>
            <person name="Hubbard S.S."/>
            <person name="Banfield J.F."/>
        </authorList>
    </citation>
    <scope>NUCLEOTIDE SEQUENCE [LARGE SCALE GENOMIC DNA]</scope>
</reference>
<organism evidence="8 9">
    <name type="scientific">Candidatus Wildermuthbacteria bacterium RIFCSPLOWO2_01_FULL_48_16</name>
    <dbReference type="NCBI Taxonomy" id="1802461"/>
    <lineage>
        <taxon>Bacteria</taxon>
        <taxon>Candidatus Wildermuthiibacteriota</taxon>
    </lineage>
</organism>
<dbReference type="AlphaFoldDB" id="A0A1G2RIQ5"/>
<evidence type="ECO:0000256" key="5">
    <source>
        <dbReference type="ARBA" id="ARBA00022989"/>
    </source>
</evidence>
<dbReference type="Proteomes" id="UP000176917">
    <property type="component" value="Unassembled WGS sequence"/>
</dbReference>
<accession>A0A1G2RIQ5</accession>
<sequence length="158" mass="17896">MSFMQKLPLFLLRVSLGWLFFYAGITKVLNPSWTAEGYMRGAKTFPEFYQWMINSGMIPLVDFMNEWGLTLLGVSLILGIGLRLSSVLGAFLMLLYYFPALDFPYPNPHSYIVDEHIVYALALLLLAGLRAGRVWGLEAWCSRLPLCSRVPVLRSLLG</sequence>
<evidence type="ECO:0008006" key="10">
    <source>
        <dbReference type="Google" id="ProtNLM"/>
    </source>
</evidence>
<dbReference type="InterPro" id="IPR051907">
    <property type="entry name" value="DoxX-like_oxidoreductase"/>
</dbReference>
<keyword evidence="4 7" id="KW-0812">Transmembrane</keyword>
<dbReference type="EMBL" id="MHUG01000024">
    <property type="protein sequence ID" value="OHA72734.1"/>
    <property type="molecule type" value="Genomic_DNA"/>
</dbReference>
<evidence type="ECO:0000256" key="1">
    <source>
        <dbReference type="ARBA" id="ARBA00004651"/>
    </source>
</evidence>
<keyword evidence="5 7" id="KW-1133">Transmembrane helix</keyword>
<feature type="transmembrane region" description="Helical" evidence="7">
    <location>
        <begin position="71"/>
        <end position="97"/>
    </location>
</feature>
<proteinExistence type="inferred from homology"/>
<dbReference type="InterPro" id="IPR032808">
    <property type="entry name" value="DoxX"/>
</dbReference>
<dbReference type="PANTHER" id="PTHR33452">
    <property type="entry name" value="OXIDOREDUCTASE CATD-RELATED"/>
    <property type="match status" value="1"/>
</dbReference>
<keyword evidence="6 7" id="KW-0472">Membrane</keyword>
<evidence type="ECO:0000256" key="6">
    <source>
        <dbReference type="ARBA" id="ARBA00023136"/>
    </source>
</evidence>
<keyword evidence="3" id="KW-1003">Cell membrane</keyword>
<gene>
    <name evidence="8" type="ORF">A3B24_00655</name>
</gene>
<comment type="similarity">
    <text evidence="2">Belongs to the DoxX family.</text>
</comment>
<name>A0A1G2RIQ5_9BACT</name>
<evidence type="ECO:0000256" key="2">
    <source>
        <dbReference type="ARBA" id="ARBA00006679"/>
    </source>
</evidence>
<dbReference type="PANTHER" id="PTHR33452:SF1">
    <property type="entry name" value="INNER MEMBRANE PROTEIN YPHA-RELATED"/>
    <property type="match status" value="1"/>
</dbReference>
<dbReference type="STRING" id="1802461.A3B24_00655"/>
<dbReference type="GO" id="GO:0005886">
    <property type="term" value="C:plasma membrane"/>
    <property type="evidence" value="ECO:0007669"/>
    <property type="project" value="UniProtKB-SubCell"/>
</dbReference>
<protein>
    <recommendedName>
        <fullName evidence="10">DoxX subfamily</fullName>
    </recommendedName>
</protein>
<feature type="transmembrane region" description="Helical" evidence="7">
    <location>
        <begin position="7"/>
        <end position="28"/>
    </location>
</feature>